<keyword evidence="3" id="KW-1185">Reference proteome</keyword>
<feature type="chain" id="PRO_5032816054" evidence="1">
    <location>
        <begin position="23"/>
        <end position="117"/>
    </location>
</feature>
<gene>
    <name evidence="2" type="ORF">JKP88DRAFT_244438</name>
</gene>
<evidence type="ECO:0000313" key="2">
    <source>
        <dbReference type="EMBL" id="KAG5185334.1"/>
    </source>
</evidence>
<name>A0A836CH51_9STRA</name>
<protein>
    <submittedName>
        <fullName evidence="2">Uncharacterized protein</fullName>
    </submittedName>
</protein>
<proteinExistence type="predicted"/>
<feature type="signal peptide" evidence="1">
    <location>
        <begin position="1"/>
        <end position="22"/>
    </location>
</feature>
<sequence>MPEPARLALLVLALLLARSSSGHPQLQGGPKNGGDCAVAKRYRAATILLYPVFFGEDGGKLGDPLMSLFDGDDAVADGVERLDHVTQLRLRELLRDHLSAPALDVAAASNTEARFRA</sequence>
<reference evidence="2" key="1">
    <citation type="submission" date="2021-02" db="EMBL/GenBank/DDBJ databases">
        <title>First Annotated Genome of the Yellow-green Alga Tribonema minus.</title>
        <authorList>
            <person name="Mahan K.M."/>
        </authorList>
    </citation>
    <scope>NUCLEOTIDE SEQUENCE</scope>
    <source>
        <strain evidence="2">UTEX B ZZ1240</strain>
    </source>
</reference>
<comment type="caution">
    <text evidence="2">The sequence shown here is derived from an EMBL/GenBank/DDBJ whole genome shotgun (WGS) entry which is preliminary data.</text>
</comment>
<accession>A0A836CH51</accession>
<keyword evidence="1" id="KW-0732">Signal</keyword>
<evidence type="ECO:0000313" key="3">
    <source>
        <dbReference type="Proteomes" id="UP000664859"/>
    </source>
</evidence>
<organism evidence="2 3">
    <name type="scientific">Tribonema minus</name>
    <dbReference type="NCBI Taxonomy" id="303371"/>
    <lineage>
        <taxon>Eukaryota</taxon>
        <taxon>Sar</taxon>
        <taxon>Stramenopiles</taxon>
        <taxon>Ochrophyta</taxon>
        <taxon>PX clade</taxon>
        <taxon>Xanthophyceae</taxon>
        <taxon>Tribonematales</taxon>
        <taxon>Tribonemataceae</taxon>
        <taxon>Tribonema</taxon>
    </lineage>
</organism>
<dbReference type="AlphaFoldDB" id="A0A836CH51"/>
<dbReference type="Proteomes" id="UP000664859">
    <property type="component" value="Unassembled WGS sequence"/>
</dbReference>
<evidence type="ECO:0000256" key="1">
    <source>
        <dbReference type="SAM" id="SignalP"/>
    </source>
</evidence>
<dbReference type="EMBL" id="JAFCMP010000135">
    <property type="protein sequence ID" value="KAG5185334.1"/>
    <property type="molecule type" value="Genomic_DNA"/>
</dbReference>